<dbReference type="SUPFAM" id="SSF51695">
    <property type="entry name" value="PLC-like phosphodiesterases"/>
    <property type="match status" value="1"/>
</dbReference>
<dbReference type="Proteomes" id="UP000594454">
    <property type="component" value="Chromosome 1"/>
</dbReference>
<feature type="domain" description="Phosphatidylinositol-specific phospholipase C X" evidence="2">
    <location>
        <begin position="182"/>
        <end position="340"/>
    </location>
</feature>
<feature type="signal peptide" evidence="1">
    <location>
        <begin position="1"/>
        <end position="23"/>
    </location>
</feature>
<proteinExistence type="predicted"/>
<dbReference type="EMBL" id="LR899009">
    <property type="protein sequence ID" value="CAD7079450.1"/>
    <property type="molecule type" value="Genomic_DNA"/>
</dbReference>
<dbReference type="OrthoDB" id="1046782at2759"/>
<evidence type="ECO:0000313" key="3">
    <source>
        <dbReference type="EMBL" id="CAD7079450.1"/>
    </source>
</evidence>
<dbReference type="InterPro" id="IPR051057">
    <property type="entry name" value="PI-PLC_domain"/>
</dbReference>
<accession>A0A7R8UEZ9</accession>
<dbReference type="InterPro" id="IPR000909">
    <property type="entry name" value="PLipase_C_PInositol-sp_X_dom"/>
</dbReference>
<name>A0A7R8UEZ9_HERIL</name>
<keyword evidence="4" id="KW-1185">Reference proteome</keyword>
<dbReference type="PANTHER" id="PTHR13593">
    <property type="match status" value="1"/>
</dbReference>
<gene>
    <name evidence="3" type="ORF">HERILL_LOCUS2667</name>
</gene>
<feature type="chain" id="PRO_5030616368" description="Phosphatidylinositol-specific phospholipase C X domain-containing protein" evidence="1">
    <location>
        <begin position="24"/>
        <end position="459"/>
    </location>
</feature>
<dbReference type="GO" id="GO:0006629">
    <property type="term" value="P:lipid metabolic process"/>
    <property type="evidence" value="ECO:0007669"/>
    <property type="project" value="InterPro"/>
</dbReference>
<dbReference type="InParanoid" id="A0A7R8UEZ9"/>
<dbReference type="Gene3D" id="3.20.20.190">
    <property type="entry name" value="Phosphatidylinositol (PI) phosphodiesterase"/>
    <property type="match status" value="1"/>
</dbReference>
<dbReference type="PANTHER" id="PTHR13593:SF149">
    <property type="entry name" value="PHOSPHATIDYLINOSITOL-SPECIFIC PHOSPHOLIPASE C X DOMAIN CONTAINING, ISOFORM A"/>
    <property type="match status" value="1"/>
</dbReference>
<dbReference type="OMA" id="WFTTGVP"/>
<evidence type="ECO:0000313" key="4">
    <source>
        <dbReference type="Proteomes" id="UP000594454"/>
    </source>
</evidence>
<evidence type="ECO:0000259" key="2">
    <source>
        <dbReference type="SMART" id="SM00148"/>
    </source>
</evidence>
<dbReference type="GO" id="GO:0008081">
    <property type="term" value="F:phosphoric diester hydrolase activity"/>
    <property type="evidence" value="ECO:0007669"/>
    <property type="project" value="InterPro"/>
</dbReference>
<sequence length="459" mass="52617">MINKYCQLLFSVLCIINTCIVLAAQISDQPLALSLTISSRTRSLEVAWRNAQIHDGDAVVITTEEPLTFQKPSTGVIESEVVTEGSGGGIEPSSNAFDNNSRFRSDWQCNNSTTSIVHQLIPKNANEWITTTVPFDYALSSEITIDTKCYGFWASYIDSNGTILATSCISAHPKWMNEMRSHIENFRLRDLFIPGTHDSGSYRYRFNPVINETLVTKYSLTQDDDIKGQLLHGIRYLDIRVGYYRSSEELFWANHGISRQRPLREILEQVLDFVEDTNEIVLFDIQEFPVGFGRNLDIHRKLVNFVKSVLGDHIADPQLTWQATLKDIWQRKQTIIVSYDNYEVVDEYPSILFQAIEQRWGNVQNLDSLERFLRRKNQLFANLISRPFADMAELTPDTWGVLTDQYGGLRLLADRVNRFVSKWYENELGVNANIVAVDFYRGTTIVETAISWNLKRIVT</sequence>
<dbReference type="FunCoup" id="A0A7R8UEZ9">
    <property type="interactions" value="9"/>
</dbReference>
<dbReference type="SMART" id="SM00148">
    <property type="entry name" value="PLCXc"/>
    <property type="match status" value="1"/>
</dbReference>
<dbReference type="AlphaFoldDB" id="A0A7R8UEZ9"/>
<organism evidence="3 4">
    <name type="scientific">Hermetia illucens</name>
    <name type="common">Black soldier fly</name>
    <dbReference type="NCBI Taxonomy" id="343691"/>
    <lineage>
        <taxon>Eukaryota</taxon>
        <taxon>Metazoa</taxon>
        <taxon>Ecdysozoa</taxon>
        <taxon>Arthropoda</taxon>
        <taxon>Hexapoda</taxon>
        <taxon>Insecta</taxon>
        <taxon>Pterygota</taxon>
        <taxon>Neoptera</taxon>
        <taxon>Endopterygota</taxon>
        <taxon>Diptera</taxon>
        <taxon>Brachycera</taxon>
        <taxon>Stratiomyomorpha</taxon>
        <taxon>Stratiomyidae</taxon>
        <taxon>Hermetiinae</taxon>
        <taxon>Hermetia</taxon>
    </lineage>
</organism>
<dbReference type="CDD" id="cd08622">
    <property type="entry name" value="PI-PLCXDc_CG14945_like"/>
    <property type="match status" value="1"/>
</dbReference>
<reference evidence="3 4" key="1">
    <citation type="submission" date="2020-11" db="EMBL/GenBank/DDBJ databases">
        <authorList>
            <person name="Wallbank WR R."/>
            <person name="Pardo Diaz C."/>
            <person name="Kozak K."/>
            <person name="Martin S."/>
            <person name="Jiggins C."/>
            <person name="Moest M."/>
            <person name="Warren A I."/>
            <person name="Generalovic N T."/>
            <person name="Byers J.R.P. K."/>
            <person name="Montejo-Kovacevich G."/>
            <person name="Yen C E."/>
        </authorList>
    </citation>
    <scope>NUCLEOTIDE SEQUENCE [LARGE SCALE GENOMIC DNA]</scope>
</reference>
<protein>
    <recommendedName>
        <fullName evidence="2">Phosphatidylinositol-specific phospholipase C X domain-containing protein</fullName>
    </recommendedName>
</protein>
<dbReference type="PROSITE" id="PS50007">
    <property type="entry name" value="PIPLC_X_DOMAIN"/>
    <property type="match status" value="1"/>
</dbReference>
<dbReference type="InterPro" id="IPR017946">
    <property type="entry name" value="PLC-like_Pdiesterase_TIM-brl"/>
</dbReference>
<keyword evidence="1" id="KW-0732">Signal</keyword>
<evidence type="ECO:0000256" key="1">
    <source>
        <dbReference type="SAM" id="SignalP"/>
    </source>
</evidence>